<evidence type="ECO:0000256" key="19">
    <source>
        <dbReference type="PIRNR" id="PIRNR015614"/>
    </source>
</evidence>
<dbReference type="PROSITE" id="PS50089">
    <property type="entry name" value="ZF_RING_2"/>
    <property type="match status" value="1"/>
</dbReference>
<dbReference type="GO" id="GO:0002700">
    <property type="term" value="P:regulation of production of molecular mediator of immune response"/>
    <property type="evidence" value="ECO:0007669"/>
    <property type="project" value="UniProtKB-ARBA"/>
</dbReference>
<reference evidence="25 26" key="1">
    <citation type="journal article" date="2018" name="Nat. Ecol. Evol.">
        <title>Shark genomes provide insights into elasmobranch evolution and the origin of vertebrates.</title>
        <authorList>
            <person name="Hara Y"/>
            <person name="Yamaguchi K"/>
            <person name="Onimaru K"/>
            <person name="Kadota M"/>
            <person name="Koyanagi M"/>
            <person name="Keeley SD"/>
            <person name="Tatsumi K"/>
            <person name="Tanaka K"/>
            <person name="Motone F"/>
            <person name="Kageyama Y"/>
            <person name="Nozu R"/>
            <person name="Adachi N"/>
            <person name="Nishimura O"/>
            <person name="Nakagawa R"/>
            <person name="Tanegashima C"/>
            <person name="Kiyatake I"/>
            <person name="Matsumoto R"/>
            <person name="Murakumo K"/>
            <person name="Nishida K"/>
            <person name="Terakita A"/>
            <person name="Kuratani S"/>
            <person name="Sato K"/>
            <person name="Hyodo S Kuraku.S."/>
        </authorList>
    </citation>
    <scope>NUCLEOTIDE SEQUENCE [LARGE SCALE GENOMIC DNA]</scope>
</reference>
<dbReference type="PROSITE" id="PS50144">
    <property type="entry name" value="MATH"/>
    <property type="match status" value="1"/>
</dbReference>
<dbReference type="InterPro" id="IPR008974">
    <property type="entry name" value="TRAF-like"/>
</dbReference>
<evidence type="ECO:0000256" key="9">
    <source>
        <dbReference type="ARBA" id="ARBA00022703"/>
    </source>
</evidence>
<dbReference type="GO" id="GO:1990604">
    <property type="term" value="C:IRE1-TRAF2-ASK1 complex"/>
    <property type="evidence" value="ECO:0007669"/>
    <property type="project" value="UniProtKB-ARBA"/>
</dbReference>
<evidence type="ECO:0000256" key="2">
    <source>
        <dbReference type="ARBA" id="ARBA00004496"/>
    </source>
</evidence>
<accession>A0A401RSG7</accession>
<dbReference type="EMBL" id="BEZZ01002035">
    <property type="protein sequence ID" value="GCC21061.1"/>
    <property type="molecule type" value="Genomic_DNA"/>
</dbReference>
<proteinExistence type="inferred from homology"/>
<evidence type="ECO:0000256" key="8">
    <source>
        <dbReference type="ARBA" id="ARBA00022679"/>
    </source>
</evidence>
<evidence type="ECO:0000313" key="25">
    <source>
        <dbReference type="EMBL" id="GCC21061.1"/>
    </source>
</evidence>
<evidence type="ECO:0000256" key="20">
    <source>
        <dbReference type="PROSITE-ProRule" id="PRU00207"/>
    </source>
</evidence>
<evidence type="ECO:0000259" key="22">
    <source>
        <dbReference type="PROSITE" id="PS50089"/>
    </source>
</evidence>
<evidence type="ECO:0000256" key="13">
    <source>
        <dbReference type="ARBA" id="ARBA00022786"/>
    </source>
</evidence>
<feature type="zinc finger region" description="TRAF-type" evidence="20">
    <location>
        <begin position="130"/>
        <end position="172"/>
    </location>
</feature>
<dbReference type="InterPro" id="IPR013083">
    <property type="entry name" value="Znf_RING/FYVE/PHD"/>
</dbReference>
<dbReference type="InterPro" id="IPR017907">
    <property type="entry name" value="Znf_RING_CS"/>
</dbReference>
<keyword evidence="9" id="KW-0053">Apoptosis</keyword>
<dbReference type="GO" id="GO:1905670">
    <property type="term" value="P:TORC2 complex disassembly"/>
    <property type="evidence" value="ECO:0007669"/>
    <property type="project" value="UniProtKB-ARBA"/>
</dbReference>
<dbReference type="GO" id="GO:0070534">
    <property type="term" value="P:protein K63-linked ubiquitination"/>
    <property type="evidence" value="ECO:0007669"/>
    <property type="project" value="UniProtKB-ARBA"/>
</dbReference>
<gene>
    <name evidence="25" type="ORF">chiPu_0019528</name>
</gene>
<dbReference type="InterPro" id="IPR001293">
    <property type="entry name" value="Znf_TRAF"/>
</dbReference>
<keyword evidence="26" id="KW-1185">Reference proteome</keyword>
<organism evidence="25 26">
    <name type="scientific">Chiloscyllium punctatum</name>
    <name type="common">Brownbanded bambooshark</name>
    <name type="synonym">Hemiscyllium punctatum</name>
    <dbReference type="NCBI Taxonomy" id="137246"/>
    <lineage>
        <taxon>Eukaryota</taxon>
        <taxon>Metazoa</taxon>
        <taxon>Chordata</taxon>
        <taxon>Craniata</taxon>
        <taxon>Vertebrata</taxon>
        <taxon>Chondrichthyes</taxon>
        <taxon>Elasmobranchii</taxon>
        <taxon>Galeomorphii</taxon>
        <taxon>Galeoidea</taxon>
        <taxon>Orectolobiformes</taxon>
        <taxon>Hemiscylliidae</taxon>
        <taxon>Chiloscyllium</taxon>
    </lineage>
</organism>
<dbReference type="PROSITE" id="PS50145">
    <property type="entry name" value="ZF_TRAF"/>
    <property type="match status" value="2"/>
</dbReference>
<dbReference type="InterPro" id="IPR049441">
    <property type="entry name" value="TRAF2_Znf"/>
</dbReference>
<keyword evidence="8" id="KW-0808">Transferase</keyword>
<dbReference type="SUPFAM" id="SSF57850">
    <property type="entry name" value="RING/U-box"/>
    <property type="match status" value="1"/>
</dbReference>
<feature type="zinc finger region" description="TRAF-type" evidence="20">
    <location>
        <begin position="182"/>
        <end position="237"/>
    </location>
</feature>
<evidence type="ECO:0000256" key="1">
    <source>
        <dbReference type="ARBA" id="ARBA00000900"/>
    </source>
</evidence>
<dbReference type="GO" id="GO:0005829">
    <property type="term" value="C:cytosol"/>
    <property type="evidence" value="ECO:0007669"/>
    <property type="project" value="InterPro"/>
</dbReference>
<dbReference type="PROSITE" id="PS00518">
    <property type="entry name" value="ZF_RING_1"/>
    <property type="match status" value="1"/>
</dbReference>
<dbReference type="GO" id="GO:0061630">
    <property type="term" value="F:ubiquitin protein ligase activity"/>
    <property type="evidence" value="ECO:0007669"/>
    <property type="project" value="UniProtKB-EC"/>
</dbReference>
<evidence type="ECO:0000256" key="21">
    <source>
        <dbReference type="SAM" id="Coils"/>
    </source>
</evidence>
<dbReference type="Pfam" id="PF21363">
    <property type="entry name" value="TRAF3_RING"/>
    <property type="match status" value="1"/>
</dbReference>
<keyword evidence="7" id="KW-0597">Phosphoprotein</keyword>
<evidence type="ECO:0000259" key="24">
    <source>
        <dbReference type="PROSITE" id="PS50145"/>
    </source>
</evidence>
<dbReference type="GO" id="GO:0043235">
    <property type="term" value="C:receptor complex"/>
    <property type="evidence" value="ECO:0007669"/>
    <property type="project" value="UniProtKB-ARBA"/>
</dbReference>
<dbReference type="InterPro" id="IPR002083">
    <property type="entry name" value="MATH/TRAF_dom"/>
</dbReference>
<dbReference type="InterPro" id="IPR012227">
    <property type="entry name" value="TNF_rcpt-assoc_TRAF_met"/>
</dbReference>
<dbReference type="FunFam" id="1.20.5.170:FF:000035">
    <property type="entry name" value="TNF receptor-associated factor"/>
    <property type="match status" value="1"/>
</dbReference>
<comment type="pathway">
    <text evidence="3">Protein modification; protein ubiquitination.</text>
</comment>
<keyword evidence="16" id="KW-0007">Acetylation</keyword>
<evidence type="ECO:0000256" key="17">
    <source>
        <dbReference type="ARBA" id="ARBA00023054"/>
    </source>
</evidence>
<dbReference type="GO" id="GO:0043408">
    <property type="term" value="P:regulation of MAPK cascade"/>
    <property type="evidence" value="ECO:0007669"/>
    <property type="project" value="UniProtKB-ARBA"/>
</dbReference>
<dbReference type="GO" id="GO:0008270">
    <property type="term" value="F:zinc ion binding"/>
    <property type="evidence" value="ECO:0007669"/>
    <property type="project" value="UniProtKB-UniRule"/>
</dbReference>
<dbReference type="InterPro" id="IPR001841">
    <property type="entry name" value="Znf_RING"/>
</dbReference>
<keyword evidence="5 19" id="KW-0963">Cytoplasm</keyword>
<keyword evidence="17 21" id="KW-0175">Coiled coil</keyword>
<evidence type="ECO:0000259" key="23">
    <source>
        <dbReference type="PROSITE" id="PS50144"/>
    </source>
</evidence>
<dbReference type="SUPFAM" id="SSF49599">
    <property type="entry name" value="TRAF domain-like"/>
    <property type="match status" value="2"/>
</dbReference>
<dbReference type="SUPFAM" id="SSF57953">
    <property type="entry name" value="Trimerization domain of TRAF"/>
    <property type="match status" value="1"/>
</dbReference>
<evidence type="ECO:0000256" key="18">
    <source>
        <dbReference type="ARBA" id="ARBA00023121"/>
    </source>
</evidence>
<dbReference type="PANTHER" id="PTHR10131">
    <property type="entry name" value="TNF RECEPTOR ASSOCIATED FACTOR"/>
    <property type="match status" value="1"/>
</dbReference>
<dbReference type="PANTHER" id="PTHR10131:SF21">
    <property type="entry name" value="TNF RECEPTOR-ASSOCIATED FACTOR 2"/>
    <property type="match status" value="1"/>
</dbReference>
<evidence type="ECO:0000256" key="12">
    <source>
        <dbReference type="ARBA" id="ARBA00022771"/>
    </source>
</evidence>
<keyword evidence="10 19" id="KW-0479">Metal-binding</keyword>
<dbReference type="AlphaFoldDB" id="A0A401RSG7"/>
<dbReference type="Gene3D" id="3.30.40.10">
    <property type="entry name" value="Zinc/RING finger domain, C3HC4 (zinc finger)"/>
    <property type="match status" value="3"/>
</dbReference>
<evidence type="ECO:0000256" key="15">
    <source>
        <dbReference type="ARBA" id="ARBA00022843"/>
    </source>
</evidence>
<dbReference type="Pfam" id="PF16673">
    <property type="entry name" value="TRAF_BIRC3_bd"/>
    <property type="match status" value="1"/>
</dbReference>
<evidence type="ECO:0000256" key="14">
    <source>
        <dbReference type="ARBA" id="ARBA00022833"/>
    </source>
</evidence>
<feature type="domain" description="TRAF-type" evidence="24">
    <location>
        <begin position="182"/>
        <end position="237"/>
    </location>
</feature>
<dbReference type="InterPro" id="IPR049440">
    <property type="entry name" value="TRAF3/5_RING"/>
</dbReference>
<feature type="domain" description="RING-type" evidence="22">
    <location>
        <begin position="39"/>
        <end position="77"/>
    </location>
</feature>
<evidence type="ECO:0000256" key="16">
    <source>
        <dbReference type="ARBA" id="ARBA00022990"/>
    </source>
</evidence>
<keyword evidence="14 19" id="KW-0862">Zinc</keyword>
<dbReference type="GO" id="GO:0008289">
    <property type="term" value="F:lipid binding"/>
    <property type="evidence" value="ECO:0007669"/>
    <property type="project" value="UniProtKB-KW"/>
</dbReference>
<dbReference type="InterPro" id="IPR049342">
    <property type="entry name" value="TRAF1-6_MATH_dom"/>
</dbReference>
<dbReference type="SMART" id="SM00061">
    <property type="entry name" value="MATH"/>
    <property type="match status" value="1"/>
</dbReference>
<keyword evidence="12 20" id="KW-0863">Zinc-finger</keyword>
<comment type="similarity">
    <text evidence="4">Belongs to the TNF receptor-associated factor family. A subfamily.</text>
</comment>
<dbReference type="GO" id="GO:1905669">
    <property type="term" value="P:TORC1 complex assembly"/>
    <property type="evidence" value="ECO:0007669"/>
    <property type="project" value="UniProtKB-ARBA"/>
</dbReference>
<feature type="domain" description="TRAF-type" evidence="24">
    <location>
        <begin position="130"/>
        <end position="172"/>
    </location>
</feature>
<keyword evidence="15" id="KW-0832">Ubl conjugation</keyword>
<dbReference type="STRING" id="137246.A0A401RSG7"/>
<evidence type="ECO:0000256" key="11">
    <source>
        <dbReference type="ARBA" id="ARBA00022737"/>
    </source>
</evidence>
<dbReference type="OrthoDB" id="6499288at2759"/>
<dbReference type="Pfam" id="PF21355">
    <property type="entry name" value="TRAF-mep_MATH"/>
    <property type="match status" value="1"/>
</dbReference>
<evidence type="ECO:0000256" key="10">
    <source>
        <dbReference type="ARBA" id="ARBA00022723"/>
    </source>
</evidence>
<dbReference type="Gene3D" id="1.20.5.170">
    <property type="match status" value="1"/>
</dbReference>
<evidence type="ECO:0000256" key="6">
    <source>
        <dbReference type="ARBA" id="ARBA00022499"/>
    </source>
</evidence>
<dbReference type="Gene3D" id="2.60.210.10">
    <property type="entry name" value="Apoptosis, Tumor Necrosis Factor Receptor Associated Protein 2, Chain A"/>
    <property type="match status" value="1"/>
</dbReference>
<dbReference type="OMA" id="YVEDHEN"/>
<dbReference type="GO" id="GO:0005164">
    <property type="term" value="F:tumor necrosis factor receptor binding"/>
    <property type="evidence" value="ECO:0007669"/>
    <property type="project" value="UniProtKB-UniRule"/>
</dbReference>
<protein>
    <recommendedName>
        <fullName evidence="19">TNF receptor-associated factor</fullName>
        <ecNumber evidence="19">2.3.2.27</ecNumber>
    </recommendedName>
</protein>
<dbReference type="GO" id="GO:0043123">
    <property type="term" value="P:positive regulation of canonical NF-kappaB signal transduction"/>
    <property type="evidence" value="ECO:0007669"/>
    <property type="project" value="TreeGrafter"/>
</dbReference>
<dbReference type="EC" id="2.3.2.27" evidence="19"/>
<comment type="caution">
    <text evidence="25">The sequence shown here is derived from an EMBL/GenBank/DDBJ whole genome shotgun (WGS) entry which is preliminary data.</text>
</comment>
<evidence type="ECO:0000256" key="7">
    <source>
        <dbReference type="ARBA" id="ARBA00022553"/>
    </source>
</evidence>
<comment type="catalytic activity">
    <reaction evidence="1 19">
        <text>S-ubiquitinyl-[E2 ubiquitin-conjugating enzyme]-L-cysteine + [acceptor protein]-L-lysine = [E2 ubiquitin-conjugating enzyme]-L-cysteine + N(6)-ubiquitinyl-[acceptor protein]-L-lysine.</text>
        <dbReference type="EC" id="2.3.2.27"/>
    </reaction>
</comment>
<dbReference type="GO" id="GO:0030674">
    <property type="term" value="F:protein-macromolecule adaptor activity"/>
    <property type="evidence" value="ECO:0007669"/>
    <property type="project" value="UniProtKB-ARBA"/>
</dbReference>
<keyword evidence="18" id="KW-0446">Lipid-binding</keyword>
<dbReference type="GO" id="GO:0009898">
    <property type="term" value="C:cytoplasmic side of plasma membrane"/>
    <property type="evidence" value="ECO:0007669"/>
    <property type="project" value="TreeGrafter"/>
</dbReference>
<dbReference type="Pfam" id="PF21341">
    <property type="entry name" value="TRAF2_zf"/>
    <property type="match status" value="1"/>
</dbReference>
<evidence type="ECO:0000256" key="4">
    <source>
        <dbReference type="ARBA" id="ARBA00006608"/>
    </source>
</evidence>
<evidence type="ECO:0000256" key="5">
    <source>
        <dbReference type="ARBA" id="ARBA00022490"/>
    </source>
</evidence>
<dbReference type="Proteomes" id="UP000287033">
    <property type="component" value="Unassembled WGS sequence"/>
</dbReference>
<dbReference type="GO" id="GO:0042981">
    <property type="term" value="P:regulation of apoptotic process"/>
    <property type="evidence" value="ECO:0007669"/>
    <property type="project" value="InterPro"/>
</dbReference>
<keyword evidence="6" id="KW-1017">Isopeptide bond</keyword>
<feature type="coiled-coil region" evidence="21">
    <location>
        <begin position="356"/>
        <end position="383"/>
    </location>
</feature>
<dbReference type="FunFam" id="3.30.40.10:FF:000189">
    <property type="entry name" value="TNF receptor-associated factor"/>
    <property type="match status" value="1"/>
</dbReference>
<name>A0A401RSG7_CHIPU</name>
<sequence length="557" mass="63315">MAARSERSPPNSLESQAAGNLSGFPKELLATKVEGKYLCFECHGILRKPFQAQCGHRYCASCLKRIVSTGSQKCAACIQEDIYEEPLSVLDASSAFPDNAARREVENLPAVCNNESCTWKGTVKEYEADHEGRCEYTLTPCEACSRMVRQLDMSRHLERECPERNLNCKFCKLLFHHKDIKAHDEICSKFPLTCEWCGKKKIPREKYLDHTRTCGKVKFPCRFNVIGCEITAEKEKLAEHENQCVVDHMQMLLQHVMGIRSAVESLQPLHLQQAKLKVNQLFTSVREMEETLGPFRSISLGERGSSSPSGDLAKAYFSESLEDVQKRCGALKLKAETFENIVCVLNREVERASVSMVAYEQQHKLDQEKIEALQAKVRQMEHATALKDLSIAQLELKLQALEYSTDNGIFIWKISDFGRRRQEAKTQRSPAIFSPAFYTSKYGYKMCLRVYLNGDGVGRGTHMSLFFVIMKGNYDSLLKWPFKQKVTLLLLDQTNREHIIDAFRPDISSSSFQRPVTEMNIASGCPLFCPLSKLDSKNNYSREDCIFIKAIVDLTDL</sequence>
<dbReference type="GO" id="GO:0006915">
    <property type="term" value="P:apoptotic process"/>
    <property type="evidence" value="ECO:0007669"/>
    <property type="project" value="UniProtKB-KW"/>
</dbReference>
<feature type="domain" description="MATH" evidence="23">
    <location>
        <begin position="407"/>
        <end position="552"/>
    </location>
</feature>
<dbReference type="FunFam" id="2.60.210.10:FF:000035">
    <property type="entry name" value="TNF receptor-associated factor 2"/>
    <property type="match status" value="1"/>
</dbReference>
<keyword evidence="13" id="KW-0833">Ubl conjugation pathway</keyword>
<evidence type="ECO:0000256" key="3">
    <source>
        <dbReference type="ARBA" id="ARBA00004906"/>
    </source>
</evidence>
<keyword evidence="11" id="KW-0677">Repeat</keyword>
<dbReference type="GO" id="GO:0033209">
    <property type="term" value="P:tumor necrosis factor-mediated signaling pathway"/>
    <property type="evidence" value="ECO:0007669"/>
    <property type="project" value="InterPro"/>
</dbReference>
<dbReference type="InterPro" id="IPR032070">
    <property type="entry name" value="TRAF_BIRC3-bd"/>
</dbReference>
<dbReference type="Pfam" id="PF02176">
    <property type="entry name" value="zf-TRAF"/>
    <property type="match status" value="1"/>
</dbReference>
<comment type="subcellular location">
    <subcellularLocation>
        <location evidence="2 19">Cytoplasm</location>
    </subcellularLocation>
</comment>
<dbReference type="GO" id="GO:0010628">
    <property type="term" value="P:positive regulation of gene expression"/>
    <property type="evidence" value="ECO:0007669"/>
    <property type="project" value="UniProtKB-ARBA"/>
</dbReference>
<dbReference type="InterPro" id="IPR027133">
    <property type="entry name" value="TRAF2_RING-HC"/>
</dbReference>
<evidence type="ECO:0000313" key="26">
    <source>
        <dbReference type="Proteomes" id="UP000287033"/>
    </source>
</evidence>
<dbReference type="PIRSF" id="PIRSF015614">
    <property type="entry name" value="TRAF"/>
    <property type="match status" value="1"/>
</dbReference>
<dbReference type="CDD" id="cd16639">
    <property type="entry name" value="RING-HC_TRAF2"/>
    <property type="match status" value="1"/>
</dbReference>